<comment type="caution">
    <text evidence="2">The sequence shown here is derived from an EMBL/GenBank/DDBJ whole genome shotgun (WGS) entry which is preliminary data.</text>
</comment>
<dbReference type="AlphaFoldDB" id="A0A402A7H3"/>
<organism evidence="2 3">
    <name type="scientific">Tengunoibacter tsumagoiensis</name>
    <dbReference type="NCBI Taxonomy" id="2014871"/>
    <lineage>
        <taxon>Bacteria</taxon>
        <taxon>Bacillati</taxon>
        <taxon>Chloroflexota</taxon>
        <taxon>Ktedonobacteria</taxon>
        <taxon>Ktedonobacterales</taxon>
        <taxon>Dictyobacteraceae</taxon>
        <taxon>Tengunoibacter</taxon>
    </lineage>
</organism>
<dbReference type="Pfam" id="PF01863">
    <property type="entry name" value="YgjP-like"/>
    <property type="match status" value="1"/>
</dbReference>
<sequence length="238" mass="28569">MHQITVNGYVVDVVRKDIKNLHLGVYPPEGRIRVAAPLRVNDEAVRLFTISKLSWIKRQKTKFIDQERQTEREYVSGESHYFQGHRYLLNVIYRPGTPQVVLRNHKYIDLIVRPDSNTSDRERVLLGWYRQQLKAEIPALLEKWEKIIDVQVAEWGVKQMKTKWGTCNSKAGRIWLNLELAKKPMHCLEYIIVHELVHLLERHHNERFQAYMDRFLPLWHHYREELNRSPLGHETWEY</sequence>
<dbReference type="Proteomes" id="UP000287352">
    <property type="component" value="Unassembled WGS sequence"/>
</dbReference>
<evidence type="ECO:0000313" key="2">
    <source>
        <dbReference type="EMBL" id="GCE15107.1"/>
    </source>
</evidence>
<keyword evidence="3" id="KW-1185">Reference proteome</keyword>
<accession>A0A402A7H3</accession>
<dbReference type="OrthoDB" id="9811177at2"/>
<evidence type="ECO:0000259" key="1">
    <source>
        <dbReference type="Pfam" id="PF01863"/>
    </source>
</evidence>
<dbReference type="EMBL" id="BIFR01000002">
    <property type="protein sequence ID" value="GCE15107.1"/>
    <property type="molecule type" value="Genomic_DNA"/>
</dbReference>
<dbReference type="InterPro" id="IPR002725">
    <property type="entry name" value="YgjP-like_metallopeptidase"/>
</dbReference>
<feature type="domain" description="YgjP-like metallopeptidase" evidence="1">
    <location>
        <begin position="23"/>
        <end position="228"/>
    </location>
</feature>
<protein>
    <submittedName>
        <fullName evidence="2">Metal-dependent hydrolase</fullName>
    </submittedName>
</protein>
<reference evidence="3" key="1">
    <citation type="submission" date="2018-12" db="EMBL/GenBank/DDBJ databases">
        <title>Tengunoibacter tsumagoiensis gen. nov., sp. nov., Dictyobacter kobayashii sp. nov., D. alpinus sp. nov., and D. joshuensis sp. nov. and description of Dictyobacteraceae fam. nov. within the order Ktedonobacterales isolated from Tengu-no-mugimeshi.</title>
        <authorList>
            <person name="Wang C.M."/>
            <person name="Zheng Y."/>
            <person name="Sakai Y."/>
            <person name="Toyoda A."/>
            <person name="Minakuchi Y."/>
            <person name="Abe K."/>
            <person name="Yokota A."/>
            <person name="Yabe S."/>
        </authorList>
    </citation>
    <scope>NUCLEOTIDE SEQUENCE [LARGE SCALE GENOMIC DNA]</scope>
    <source>
        <strain evidence="3">Uno3</strain>
    </source>
</reference>
<dbReference type="InterPro" id="IPR053136">
    <property type="entry name" value="UTP_pyrophosphatase-like"/>
</dbReference>
<dbReference type="Gene3D" id="3.30.2010.10">
    <property type="entry name" value="Metalloproteases ('zincins'), catalytic domain"/>
    <property type="match status" value="1"/>
</dbReference>
<keyword evidence="2" id="KW-0378">Hydrolase</keyword>
<gene>
    <name evidence="2" type="ORF">KTT_49660</name>
</gene>
<proteinExistence type="predicted"/>
<dbReference type="CDD" id="cd07344">
    <property type="entry name" value="M48_yhfN_like"/>
    <property type="match status" value="1"/>
</dbReference>
<name>A0A402A7H3_9CHLR</name>
<evidence type="ECO:0000313" key="3">
    <source>
        <dbReference type="Proteomes" id="UP000287352"/>
    </source>
</evidence>
<dbReference type="GO" id="GO:0016787">
    <property type="term" value="F:hydrolase activity"/>
    <property type="evidence" value="ECO:0007669"/>
    <property type="project" value="UniProtKB-KW"/>
</dbReference>
<dbReference type="PANTHER" id="PTHR30399">
    <property type="entry name" value="UNCHARACTERIZED PROTEIN YGJP"/>
    <property type="match status" value="1"/>
</dbReference>
<dbReference type="PANTHER" id="PTHR30399:SF1">
    <property type="entry name" value="UTP PYROPHOSPHATASE"/>
    <property type="match status" value="1"/>
</dbReference>